<dbReference type="PROSITE" id="PS50011">
    <property type="entry name" value="PROTEIN_KINASE_DOM"/>
    <property type="match status" value="1"/>
</dbReference>
<keyword evidence="19" id="KW-1185">Reference proteome</keyword>
<keyword evidence="12" id="KW-0472">Membrane</keyword>
<dbReference type="Pfam" id="PF13191">
    <property type="entry name" value="AAA_16"/>
    <property type="match status" value="1"/>
</dbReference>
<evidence type="ECO:0000256" key="5">
    <source>
        <dbReference type="ARBA" id="ARBA00022553"/>
    </source>
</evidence>
<keyword evidence="4" id="KW-1003">Cell membrane</keyword>
<gene>
    <name evidence="18" type="ORF">K444DRAFT_666852</name>
</gene>
<evidence type="ECO:0000256" key="12">
    <source>
        <dbReference type="ARBA" id="ARBA00023136"/>
    </source>
</evidence>
<dbReference type="CDD" id="cd17546">
    <property type="entry name" value="REC_hyHK_CKI1_RcsC-like"/>
    <property type="match status" value="1"/>
</dbReference>
<dbReference type="SUPFAM" id="SSF56112">
    <property type="entry name" value="Protein kinase-like (PK-like)"/>
    <property type="match status" value="1"/>
</dbReference>
<dbReference type="InParanoid" id="A0A2J6SVU7"/>
<feature type="compositionally biased region" description="Polar residues" evidence="14">
    <location>
        <begin position="699"/>
        <end position="712"/>
    </location>
</feature>
<evidence type="ECO:0000256" key="3">
    <source>
        <dbReference type="ARBA" id="ARBA00012438"/>
    </source>
</evidence>
<dbReference type="SMART" id="SM00448">
    <property type="entry name" value="REC"/>
    <property type="match status" value="1"/>
</dbReference>
<dbReference type="SUPFAM" id="SSF47384">
    <property type="entry name" value="Homodimeric domain of signal transducing histidine kinase"/>
    <property type="match status" value="1"/>
</dbReference>
<evidence type="ECO:0000256" key="9">
    <source>
        <dbReference type="ARBA" id="ARBA00022777"/>
    </source>
</evidence>
<comment type="catalytic activity">
    <reaction evidence="1">
        <text>ATP + protein L-histidine = ADP + protein N-phospho-L-histidine.</text>
        <dbReference type="EC" id="2.7.13.3"/>
    </reaction>
</comment>
<dbReference type="GO" id="GO:0000155">
    <property type="term" value="F:phosphorelay sensor kinase activity"/>
    <property type="evidence" value="ECO:0007669"/>
    <property type="project" value="InterPro"/>
</dbReference>
<feature type="domain" description="Response regulatory" evidence="17">
    <location>
        <begin position="2201"/>
        <end position="2325"/>
    </location>
</feature>
<feature type="compositionally biased region" description="Basic and acidic residues" evidence="14">
    <location>
        <begin position="526"/>
        <end position="537"/>
    </location>
</feature>
<dbReference type="InterPro" id="IPR003594">
    <property type="entry name" value="HATPase_dom"/>
</dbReference>
<dbReference type="PRINTS" id="PR00344">
    <property type="entry name" value="BCTRLSENSOR"/>
</dbReference>
<dbReference type="GO" id="GO:0005524">
    <property type="term" value="F:ATP binding"/>
    <property type="evidence" value="ECO:0007669"/>
    <property type="project" value="UniProtKB-KW"/>
</dbReference>
<dbReference type="PROSITE" id="PS50109">
    <property type="entry name" value="HIS_KIN"/>
    <property type="match status" value="1"/>
</dbReference>
<dbReference type="Gene3D" id="3.30.450.40">
    <property type="match status" value="1"/>
</dbReference>
<dbReference type="FunFam" id="3.30.565.10:FF:000010">
    <property type="entry name" value="Sensor histidine kinase RcsC"/>
    <property type="match status" value="1"/>
</dbReference>
<evidence type="ECO:0000256" key="2">
    <source>
        <dbReference type="ARBA" id="ARBA00004651"/>
    </source>
</evidence>
<comment type="subcellular location">
    <subcellularLocation>
        <location evidence="2">Cell membrane</location>
        <topology evidence="2">Multi-pass membrane protein</topology>
    </subcellularLocation>
</comment>
<dbReference type="Pfam" id="PF00072">
    <property type="entry name" value="Response_reg"/>
    <property type="match status" value="1"/>
</dbReference>
<feature type="compositionally biased region" description="Low complexity" evidence="14">
    <location>
        <begin position="515"/>
        <end position="525"/>
    </location>
</feature>
<dbReference type="InterPro" id="IPR041664">
    <property type="entry name" value="AAA_16"/>
</dbReference>
<dbReference type="OrthoDB" id="60033at2759"/>
<dbReference type="InterPro" id="IPR011006">
    <property type="entry name" value="CheY-like_superfamily"/>
</dbReference>
<evidence type="ECO:0000259" key="17">
    <source>
        <dbReference type="PROSITE" id="PS50110"/>
    </source>
</evidence>
<dbReference type="Pfam" id="PF02518">
    <property type="entry name" value="HATPase_c"/>
    <property type="match status" value="1"/>
</dbReference>
<keyword evidence="10" id="KW-0067">ATP-binding</keyword>
<dbReference type="Gene3D" id="3.40.50.2300">
    <property type="match status" value="1"/>
</dbReference>
<feature type="domain" description="Histidine kinase" evidence="16">
    <location>
        <begin position="1939"/>
        <end position="2162"/>
    </location>
</feature>
<dbReference type="SMART" id="SM00388">
    <property type="entry name" value="HisKA"/>
    <property type="match status" value="1"/>
</dbReference>
<feature type="region of interest" description="Disordered" evidence="14">
    <location>
        <begin position="504"/>
        <end position="544"/>
    </location>
</feature>
<dbReference type="GO" id="GO:0005886">
    <property type="term" value="C:plasma membrane"/>
    <property type="evidence" value="ECO:0007669"/>
    <property type="project" value="UniProtKB-SubCell"/>
</dbReference>
<dbReference type="GeneID" id="36595307"/>
<keyword evidence="5 13" id="KW-0597">Phosphoprotein</keyword>
<dbReference type="FunFam" id="1.10.287.130:FF:000003">
    <property type="entry name" value="Histidine kinase"/>
    <property type="match status" value="1"/>
</dbReference>
<dbReference type="FunFam" id="3.40.50.2300:FF:000285">
    <property type="entry name" value="Putative sensor histidine kinase/response regulator"/>
    <property type="match status" value="1"/>
</dbReference>
<dbReference type="PROSITE" id="PS50110">
    <property type="entry name" value="RESPONSE_REGULATORY"/>
    <property type="match status" value="1"/>
</dbReference>
<feature type="compositionally biased region" description="Low complexity" evidence="14">
    <location>
        <begin position="48"/>
        <end position="60"/>
    </location>
</feature>
<evidence type="ECO:0000256" key="7">
    <source>
        <dbReference type="ARBA" id="ARBA00022692"/>
    </source>
</evidence>
<dbReference type="STRING" id="1095630.A0A2J6SVU7"/>
<dbReference type="InterPro" id="IPR011009">
    <property type="entry name" value="Kinase-like_dom_sf"/>
</dbReference>
<feature type="region of interest" description="Disordered" evidence="14">
    <location>
        <begin position="686"/>
        <end position="720"/>
    </location>
</feature>
<dbReference type="InterPro" id="IPR036097">
    <property type="entry name" value="HisK_dim/P_sf"/>
</dbReference>
<evidence type="ECO:0000256" key="4">
    <source>
        <dbReference type="ARBA" id="ARBA00022475"/>
    </source>
</evidence>
<dbReference type="CDD" id="cd00082">
    <property type="entry name" value="HisKA"/>
    <property type="match status" value="1"/>
</dbReference>
<accession>A0A2J6SVU7</accession>
<dbReference type="SUPFAM" id="SSF55874">
    <property type="entry name" value="ATPase domain of HSP90 chaperone/DNA topoisomerase II/histidine kinase"/>
    <property type="match status" value="1"/>
</dbReference>
<evidence type="ECO:0000256" key="6">
    <source>
        <dbReference type="ARBA" id="ARBA00022679"/>
    </source>
</evidence>
<name>A0A2J6SVU7_9HELO</name>
<keyword evidence="6" id="KW-0808">Transferase</keyword>
<dbReference type="InterPro" id="IPR001789">
    <property type="entry name" value="Sig_transdc_resp-reg_receiver"/>
</dbReference>
<evidence type="ECO:0000259" key="15">
    <source>
        <dbReference type="PROSITE" id="PS50011"/>
    </source>
</evidence>
<dbReference type="Pfam" id="PF00512">
    <property type="entry name" value="HisKA"/>
    <property type="match status" value="1"/>
</dbReference>
<evidence type="ECO:0000256" key="8">
    <source>
        <dbReference type="ARBA" id="ARBA00022741"/>
    </source>
</evidence>
<dbReference type="EMBL" id="KZ613856">
    <property type="protein sequence ID" value="PMD54901.1"/>
    <property type="molecule type" value="Genomic_DNA"/>
</dbReference>
<evidence type="ECO:0000256" key="14">
    <source>
        <dbReference type="SAM" id="MobiDB-lite"/>
    </source>
</evidence>
<dbReference type="InterPro" id="IPR005467">
    <property type="entry name" value="His_kinase_dom"/>
</dbReference>
<evidence type="ECO:0000256" key="10">
    <source>
        <dbReference type="ARBA" id="ARBA00022840"/>
    </source>
</evidence>
<evidence type="ECO:0000259" key="16">
    <source>
        <dbReference type="PROSITE" id="PS50109"/>
    </source>
</evidence>
<evidence type="ECO:0000313" key="19">
    <source>
        <dbReference type="Proteomes" id="UP000235371"/>
    </source>
</evidence>
<dbReference type="Gene3D" id="3.30.565.10">
    <property type="entry name" value="Histidine kinase-like ATPase, C-terminal domain"/>
    <property type="match status" value="1"/>
</dbReference>
<organism evidence="18 19">
    <name type="scientific">Hyaloscypha bicolor E</name>
    <dbReference type="NCBI Taxonomy" id="1095630"/>
    <lineage>
        <taxon>Eukaryota</taxon>
        <taxon>Fungi</taxon>
        <taxon>Dikarya</taxon>
        <taxon>Ascomycota</taxon>
        <taxon>Pezizomycotina</taxon>
        <taxon>Leotiomycetes</taxon>
        <taxon>Helotiales</taxon>
        <taxon>Hyaloscyphaceae</taxon>
        <taxon>Hyaloscypha</taxon>
        <taxon>Hyaloscypha bicolor</taxon>
    </lineage>
</organism>
<dbReference type="InterPro" id="IPR003661">
    <property type="entry name" value="HisK_dim/P_dom"/>
</dbReference>
<feature type="modified residue" description="4-aspartylphosphate" evidence="13">
    <location>
        <position position="2256"/>
    </location>
</feature>
<evidence type="ECO:0000313" key="18">
    <source>
        <dbReference type="EMBL" id="PMD54901.1"/>
    </source>
</evidence>
<dbReference type="InterPro" id="IPR000719">
    <property type="entry name" value="Prot_kinase_dom"/>
</dbReference>
<dbReference type="Gene3D" id="1.10.510.10">
    <property type="entry name" value="Transferase(Phosphotransferase) domain 1"/>
    <property type="match status" value="1"/>
</dbReference>
<evidence type="ECO:0000256" key="13">
    <source>
        <dbReference type="PROSITE-ProRule" id="PRU00169"/>
    </source>
</evidence>
<feature type="region of interest" description="Disordered" evidence="14">
    <location>
        <begin position="45"/>
        <end position="105"/>
    </location>
</feature>
<sequence>MNSLQIEPPPGLLKRLRHLSGYTWDETREPFHSSYDIWHIFGTKHNQTTNPSPTSPSTVPRPEYGSSRPNEDRSDGANVGKEPNNARRINAPVSKDGGNANRRSNDAERSDILVVARVSIHVLREERAYHICKALAETVDPNRYPFARPLDRLRLPSYGEEGPISVCIFEYLGPNLLSKIVDYGPAWFNFHMVGDDISCHRNGNFVAESMSLKGFLDFAIGAAECIEVLHGQQIVHGEVRGDAFHMNAEGGRVTLINLGPGRQRNFEHGLLSTGWSTMSKELGAKTKLSYMSPEQTGRMPLEPDSRTDIFSLGVLFWTILSQKPAFDGDTPLDVIQAVLGQRLPLISNFRLDIPEVIGRIIQKATAKTVWDRYHSVGGLRYDLVEVRRLLGFGDVSRLEKWEIATKDVSPSFILPQAMVGRTIERDVIVKSIDNAFKIRQASHIPDKHGIAQLDRLSDDQFAGFESVVTSGDAPLDDGIRNSSDVRTSLTVADGLSGDYKGYKANTGKARSRANSSLDSGPGLLDSDSKMSEKRASRALESPSAFESINGDGVGSISSSEAISNAIKSRVNFNSLTSGHCEVITIAGAAGLGKSRLVQSVQVEARQRGYWASTKFEQNQTESKPFDSVLKLISSLFQQVFSESNMDTVFHQALERRVAPVWPVLHKMLGLPEILFSAQLPIRTSSQSSGHNASLGAESRGSSLSAKGTSSRNSLPSRHRSVRLRSSRNFLLAGSSTQAMSLTNIILEILRIFALDKFVCLCLDDLHLADEESLELVAQIISTRIKMVIIVAYRPEQVLSNTLRRILDPFHDEVNRAASDFRVTSILLKPFSENDTIEYVAATLRRLQSEILPLAAAIHSKTGGNPFYVKEMLNTCYRKKCVWYDFRENGWLFDHDSVLRQFGAENFNDALYEGLVLSRLKELPPATKSILTWASMMGSSFSFQLIHRLLNGDFTPSKARLTERELLKALQTGIQSYIVLPTQDDDIFQFSHDRYIQAAASLRNCDEKLMHFVIAQTLVKYYLLDNSYRNVTVSSICESTRSIKSYVAHRQPFRKILLDHARTMCESGVRFAAVNVYASCIELLQDNMWDDEAEDVSYQETLQIYTGAAECYLYCGQGQEARHLLASVSSNARTAVDNATSWILQSRAFTQEGDSTSAFHALRKCLQALDVKVDDEPTFPACDVEFKRLCQEIKASSQAALVKGPINEEDSHLTAIGAVLVEATSAAFWSDTLQFYQMTLIMVNTYLTSGSFPQAGMGFLQLALIAITRHNLIDLAGECGIIALALIEKWRDPYTIGRAGTLYPTFLGHIQHPLQETIGQLEGALDFAIQVGDRISTILNVGQLGTLKFFASENLEEIEAYCSYACRDIPHWESDTPGGTMIISIRQVCRALQGKTHTKDTSFGVMSDEHHSSPKYKSWLINTVKNSDRPLMLYESIEMAPLFLYGHYESAVVLGNSCLKKINAIWSARNTRFVMFFHALSLAGSVWTRVQEQLDPAYRHQSPQLSSDISGRSLETGLQEEMAGLAMLMKYFNRRIEQWQAITDINYLAWSKMLAAQIAEMEDDHTSALRFYEDAIDHASTHNFIFEEALANQLSGGHLLRVGSRRLSRMAFRESITLYRRLGAFGVANHIEHEYHHVLHASRNLPQTADMGIQTDTDPNMENFQPPAGFGYDEPPVPNSLLETGDPVGDRINMWQDVSASASAGAAPALHMLDLTSILESSQVISSVLQVDQLLKIMCEIILANCQGVASLAAIIVEEKSIGWGIAASGHPEEGAAAHNPPLPLGNSALVAESVVNYCLRVRETVFVPDLMQDQRFSGSWLARDSTNKSVIAMPIRHGNNKPLLGILYLEGQPHAFTNRNLEVLQLLVNQIGISFSNSLTLKEVERVSAINKSMVEVQKKALAEAIEAKNNANLAKAEAFRSAKLAEEADRAKTTFLANISHELRTPLNGVIGNSELLLLDNQLQESQAEMADSIRISASLLLSLINDILDFAKIEANQMQLHPTVFDVHELVQELVRSMPLPRKQNFQQVQIIQDFNVPHSWVYADPVRLHQILGNLLSNSLKFTAKGSITIGAKVNSETESETHVTFWTQDTGIGISAEQLPKLFKPFSQADASTSRKYGGSGLGLSICKSLVESMGGAITLQSEENVGTTVSFSLTLPRAKPEPPMGITRSKSFPSGGVEQSTATFDSLSNIPQSQIRVCIAEDNLINQKIAVQFLQKLNFGQVDAYNNGLEAVEGIRKMAKSGQPYHMILMDVQMPVLDGYEATKLLRKDEIEEVRRILVIALTASAVRGDREKCLESGMNDYLAKPVRLKLLKEKFKEYMVVES</sequence>
<dbReference type="SMART" id="SM00387">
    <property type="entry name" value="HATPase_c"/>
    <property type="match status" value="1"/>
</dbReference>
<dbReference type="PANTHER" id="PTHR43047">
    <property type="entry name" value="TWO-COMPONENT HISTIDINE PROTEIN KINASE"/>
    <property type="match status" value="1"/>
</dbReference>
<dbReference type="Proteomes" id="UP000235371">
    <property type="component" value="Unassembled WGS sequence"/>
</dbReference>
<feature type="domain" description="Protein kinase" evidence="15">
    <location>
        <begin position="53"/>
        <end position="384"/>
    </location>
</feature>
<dbReference type="RefSeq" id="XP_024731805.1">
    <property type="nucleotide sequence ID" value="XM_024887231.1"/>
</dbReference>
<dbReference type="EC" id="2.7.13.3" evidence="3"/>
<proteinExistence type="predicted"/>
<dbReference type="Pfam" id="PF13185">
    <property type="entry name" value="GAF_2"/>
    <property type="match status" value="1"/>
</dbReference>
<dbReference type="PANTHER" id="PTHR43047:SF46">
    <property type="entry name" value="HISTIDINE KINASE_RESPONSE REGULATOR, PUTATIVE (AFU_ORTHOLOGUE AFUA_3G12550)-RELATED"/>
    <property type="match status" value="1"/>
</dbReference>
<dbReference type="InterPro" id="IPR027417">
    <property type="entry name" value="P-loop_NTPase"/>
</dbReference>
<dbReference type="SUPFAM" id="SSF52172">
    <property type="entry name" value="CheY-like"/>
    <property type="match status" value="1"/>
</dbReference>
<keyword evidence="8" id="KW-0547">Nucleotide-binding</keyword>
<dbReference type="SUPFAM" id="SSF52540">
    <property type="entry name" value="P-loop containing nucleoside triphosphate hydrolases"/>
    <property type="match status" value="1"/>
</dbReference>
<dbReference type="InterPro" id="IPR036890">
    <property type="entry name" value="HATPase_C_sf"/>
</dbReference>
<dbReference type="InterPro" id="IPR003018">
    <property type="entry name" value="GAF"/>
</dbReference>
<dbReference type="FunFam" id="1.10.510.10:FF:000579">
    <property type="entry name" value="Sensor histidine kinase/response regulator, putative"/>
    <property type="match status" value="1"/>
</dbReference>
<dbReference type="Gene3D" id="1.10.287.130">
    <property type="match status" value="1"/>
</dbReference>
<keyword evidence="7" id="KW-0812">Transmembrane</keyword>
<protein>
    <recommendedName>
        <fullName evidence="3">histidine kinase</fullName>
        <ecNumber evidence="3">2.7.13.3</ecNumber>
    </recommendedName>
</protein>
<evidence type="ECO:0000256" key="11">
    <source>
        <dbReference type="ARBA" id="ARBA00022989"/>
    </source>
</evidence>
<reference evidence="18 19" key="1">
    <citation type="submission" date="2016-04" db="EMBL/GenBank/DDBJ databases">
        <title>A degradative enzymes factory behind the ericoid mycorrhizal symbiosis.</title>
        <authorList>
            <consortium name="DOE Joint Genome Institute"/>
            <person name="Martino E."/>
            <person name="Morin E."/>
            <person name="Grelet G."/>
            <person name="Kuo A."/>
            <person name="Kohler A."/>
            <person name="Daghino S."/>
            <person name="Barry K."/>
            <person name="Choi C."/>
            <person name="Cichocki N."/>
            <person name="Clum A."/>
            <person name="Copeland A."/>
            <person name="Hainaut M."/>
            <person name="Haridas S."/>
            <person name="Labutti K."/>
            <person name="Lindquist E."/>
            <person name="Lipzen A."/>
            <person name="Khouja H.-R."/>
            <person name="Murat C."/>
            <person name="Ohm R."/>
            <person name="Olson A."/>
            <person name="Spatafora J."/>
            <person name="Veneault-Fourrey C."/>
            <person name="Henrissat B."/>
            <person name="Grigoriev I."/>
            <person name="Martin F."/>
            <person name="Perotto S."/>
        </authorList>
    </citation>
    <scope>NUCLEOTIDE SEQUENCE [LARGE SCALE GENOMIC DNA]</scope>
    <source>
        <strain evidence="18 19">E</strain>
    </source>
</reference>
<keyword evidence="11" id="KW-1133">Transmembrane helix</keyword>
<dbReference type="InterPro" id="IPR029016">
    <property type="entry name" value="GAF-like_dom_sf"/>
</dbReference>
<dbReference type="SUPFAM" id="SSF55781">
    <property type="entry name" value="GAF domain-like"/>
    <property type="match status" value="1"/>
</dbReference>
<evidence type="ECO:0000256" key="1">
    <source>
        <dbReference type="ARBA" id="ARBA00000085"/>
    </source>
</evidence>
<dbReference type="InterPro" id="IPR004358">
    <property type="entry name" value="Sig_transdc_His_kin-like_C"/>
</dbReference>
<dbReference type="GO" id="GO:0009927">
    <property type="term" value="F:histidine phosphotransfer kinase activity"/>
    <property type="evidence" value="ECO:0007669"/>
    <property type="project" value="TreeGrafter"/>
</dbReference>
<dbReference type="FunFam" id="3.30.450.40:FF:000044">
    <property type="entry name" value="Putative sensor histidine kinase/response regulator"/>
    <property type="match status" value="1"/>
</dbReference>
<keyword evidence="9 18" id="KW-0418">Kinase</keyword>
<dbReference type="CDD" id="cd16922">
    <property type="entry name" value="HATPase_EvgS-ArcB-TorS-like"/>
    <property type="match status" value="1"/>
</dbReference>